<keyword evidence="14" id="KW-0326">Glycosidase</keyword>
<dbReference type="InterPro" id="IPR017853">
    <property type="entry name" value="GH"/>
</dbReference>
<evidence type="ECO:0000259" key="18">
    <source>
        <dbReference type="Pfam" id="PF06202"/>
    </source>
</evidence>
<dbReference type="InterPro" id="IPR032792">
    <property type="entry name" value="AGL_glucanoTrfase"/>
</dbReference>
<dbReference type="SUPFAM" id="SSF51445">
    <property type="entry name" value="(Trans)glycosidases"/>
    <property type="match status" value="1"/>
</dbReference>
<keyword evidence="11" id="KW-0378">Hydrolase</keyword>
<dbReference type="Pfam" id="PF14701">
    <property type="entry name" value="hDGE_amylase"/>
    <property type="match status" value="1"/>
</dbReference>
<dbReference type="Gene3D" id="3.20.20.80">
    <property type="entry name" value="Glycosidases"/>
    <property type="match status" value="2"/>
</dbReference>
<evidence type="ECO:0000256" key="9">
    <source>
        <dbReference type="ARBA" id="ARBA00022676"/>
    </source>
</evidence>
<dbReference type="InterPro" id="IPR032788">
    <property type="entry name" value="AGL_central"/>
</dbReference>
<dbReference type="EC" id="2.4.1.25" evidence="5"/>
<dbReference type="PANTHER" id="PTHR10569:SF2">
    <property type="entry name" value="GLYCOGEN DEBRANCHING ENZYME"/>
    <property type="match status" value="1"/>
</dbReference>
<dbReference type="Pfam" id="PF14702">
    <property type="entry name" value="hGDE_central"/>
    <property type="match status" value="1"/>
</dbReference>
<dbReference type="GO" id="GO:0004134">
    <property type="term" value="F:4-alpha-glucanotransferase activity"/>
    <property type="evidence" value="ECO:0007669"/>
    <property type="project" value="UniProtKB-EC"/>
</dbReference>
<evidence type="ECO:0000256" key="17">
    <source>
        <dbReference type="SAM" id="MobiDB-lite"/>
    </source>
</evidence>
<sequence>MDKASAPTLYPQQVVEEEATVYALELQDNGSPSQAKTLVRLPPPLVPYIFRITLDAGTTASRNGVLYTNFPLDGSEFVRERFHETRLPQDFSKPFEIDLTITTAGAFEYHIEHDGPNGRVTCEPGYFIVEPSLSIPARTSILGEDFSVLPPGKGGVVTSDLISLPLDGLVIQSVIAKWMGTLDEWVPHLDQMRDRGYNMLHYTPLQQRGESGSPYSIYDQLQFDDDLFKVGVTAEEKVKEMSKWTKKIREEWGMLGMMDVVLNHTANNSPWLQEHPDAGYNVLNSPHLEGALELDSALLDFSASLESRGLPTDLKTTADLDKIIDVMTKEILPSLKLYEFYVLDVKSQVAAFSAAWPKATSASPSSATSDLTSLAPKDLADTFAIQCLPPNWDQLGARFHAQVDVKAAISFIASLTGSKPGAETLDAAVKAYTKVLDEINLPRYEQFDDDTKAIIANTKNRARYTRIDADGPKFGPITVKSPLIETLFTRLPSTAATKKQDPRSLALANNGWIWDANPLENFAGPTSRTYIRRDLIVWGDCVKLRYGDKPEDSPWLWDYMKKYVEQLAGMFDGFRLDNAHSTPIHVGEYLLDAARRINPHLYVCAELFTGSQELDLHFVCRLGLNSLIREAMNSNSPKEESGLLYNYGLGKPIGSMDTDCLATRSTVKLQGVSRPCKIVPLAGSTPHAFLMDCTHDNQSPLDKRSAEDALATGALVTFAHAAVGSNRGFDDLYPKLLDVVSETRRYEVAGVEAGIGGVKRLLNHLHTELVLDDGIEGHFSEEGEYITAHRVNPVTHKGYLLVARTAFSKGGSKSRAPIAPIRLDGTSVKFIAGALPTILSTEPRDTADTLRGLDAKIESPEPVVPTVKRDSNGLSYSEITVPDVFPPGSVLVFATWMEDLKADLDEFCAKGADKAFKDLDLVDLNSAIYRADGEERDAVGGDGVYSVPGMSPLVYCGLQGWMHPLTHIMKHNDLGHPLAAHLRAGPWALNYVVSRLEKQLDVLPRLGAPAAWFKERFDLVKKHVPPFLMPKYFAMIINVAFKAATDRALSLCAPLVREGTSFTARLGLSSIQMLGQVRSASLDPFKTTPSLAAGLPHFTAGWARTWGRDVFISLRGLFLVTGQYTAAREHILAFSSVLKHGLVPNLLDSGKTPRYNCRDGPWFMLQNIQDYVNMAPNGLAILSDKVKRRFPLNDEWVPFDDPKAYQVESTVADVIQEVLQRHAQGIHFREYNAGPNLDMQMSDNGFNIDIEVDWKTGMLYGGNADNCGTWQDKMGESAKAGNKGRPGSPRDGADVEIIGLLKSALRWVAELSAKGKFPYTGVEATVDGVKKQVTYSEWADLIQNSFERLFYVPLDPKEDVNYSIKAELVARRGIYKDVQGTPAGRDRADYQLRGNFPIAMSVAPELFDPKHALEALKIYEEVLVGPLGVKTLDPADPDYRGDYDNSNDSHDPHVAKGWNYHQGPEWVWPIGFYLRALLIFDLQVGEGAKDPNSTYHHIHRLLARHREHIRDDPWAGLPELTNANGARCGDSCETQAWSTSTILDALDDIARAQK</sequence>
<dbReference type="Proteomes" id="UP000193467">
    <property type="component" value="Unassembled WGS sequence"/>
</dbReference>
<dbReference type="InterPro" id="IPR012341">
    <property type="entry name" value="6hp_glycosidase-like_sf"/>
</dbReference>
<dbReference type="GO" id="GO:0005978">
    <property type="term" value="P:glycogen biosynthetic process"/>
    <property type="evidence" value="ECO:0007669"/>
    <property type="project" value="UniProtKB-KW"/>
</dbReference>
<evidence type="ECO:0000259" key="20">
    <source>
        <dbReference type="Pfam" id="PF14701"/>
    </source>
</evidence>
<comment type="caution">
    <text evidence="22">The sequence shown here is derived from an EMBL/GenBank/DDBJ whole genome shotgun (WGS) entry which is preliminary data.</text>
</comment>
<evidence type="ECO:0000256" key="8">
    <source>
        <dbReference type="ARBA" id="ARBA00022490"/>
    </source>
</evidence>
<keyword evidence="10 22" id="KW-0808">Transferase</keyword>
<evidence type="ECO:0000256" key="14">
    <source>
        <dbReference type="ARBA" id="ARBA00023295"/>
    </source>
</evidence>
<feature type="domain" description="Glycogen debranching enzyme central" evidence="21">
    <location>
        <begin position="754"/>
        <end position="996"/>
    </location>
</feature>
<comment type="subcellular location">
    <subcellularLocation>
        <location evidence="4">Cytoplasm</location>
    </subcellularLocation>
</comment>
<evidence type="ECO:0000256" key="5">
    <source>
        <dbReference type="ARBA" id="ARBA00012560"/>
    </source>
</evidence>
<dbReference type="InParanoid" id="A0A1Y2F9D3"/>
<dbReference type="STRING" id="106004.A0A1Y2F9D3"/>
<feature type="domain" description="Glycogen debranching enzyme glucanotransferase" evidence="20">
    <location>
        <begin position="163"/>
        <end position="602"/>
    </location>
</feature>
<keyword evidence="12" id="KW-0320">Glycogen biosynthesis</keyword>
<dbReference type="EC" id="3.2.1.33" evidence="6"/>
<dbReference type="Pfam" id="PF14699">
    <property type="entry name" value="hGDE_N"/>
    <property type="match status" value="1"/>
</dbReference>
<dbReference type="InterPro" id="IPR010401">
    <property type="entry name" value="AGL/Gdb1"/>
</dbReference>
<name>A0A1Y2F9D3_9BASI</name>
<evidence type="ECO:0000313" key="23">
    <source>
        <dbReference type="Proteomes" id="UP000193467"/>
    </source>
</evidence>
<dbReference type="Gene3D" id="1.50.10.10">
    <property type="match status" value="1"/>
</dbReference>
<dbReference type="GO" id="GO:0005737">
    <property type="term" value="C:cytoplasm"/>
    <property type="evidence" value="ECO:0007669"/>
    <property type="project" value="UniProtKB-SubCell"/>
</dbReference>
<protein>
    <recommendedName>
        <fullName evidence="7">Glycogen debranching enzyme</fullName>
        <ecNumber evidence="5">2.4.1.25</ecNumber>
        <ecNumber evidence="6">3.2.1.33</ecNumber>
    </recommendedName>
    <alternativeName>
        <fullName evidence="16">Glycogen debrancher</fullName>
    </alternativeName>
</protein>
<feature type="domain" description="Glycogen debranching enzyme C-terminal" evidence="18">
    <location>
        <begin position="1070"/>
        <end position="1543"/>
    </location>
</feature>
<evidence type="ECO:0000256" key="7">
    <source>
        <dbReference type="ARBA" id="ARBA00020723"/>
    </source>
</evidence>
<comment type="function">
    <text evidence="3">Multifunctional enzyme acting as 1,4-alpha-D-glucan:1,4-alpha-D-glucan 4-alpha-D-glycosyltransferase and amylo-1,6-glucosidase in glycogen degradation.</text>
</comment>
<dbReference type="GO" id="GO:0005980">
    <property type="term" value="P:glycogen catabolic process"/>
    <property type="evidence" value="ECO:0007669"/>
    <property type="project" value="InterPro"/>
</dbReference>
<evidence type="ECO:0000256" key="3">
    <source>
        <dbReference type="ARBA" id="ARBA00003530"/>
    </source>
</evidence>
<dbReference type="SUPFAM" id="SSF48208">
    <property type="entry name" value="Six-hairpin glycosidases"/>
    <property type="match status" value="1"/>
</dbReference>
<evidence type="ECO:0000256" key="1">
    <source>
        <dbReference type="ARBA" id="ARBA00000439"/>
    </source>
</evidence>
<dbReference type="FunFam" id="1.50.10.10:FF:000039">
    <property type="entry name" value="Glycogen debranching enzyme Gdb1, putative"/>
    <property type="match status" value="1"/>
</dbReference>
<feature type="region of interest" description="Disordered" evidence="17">
    <location>
        <begin position="1271"/>
        <end position="1290"/>
    </location>
</feature>
<dbReference type="InterPro" id="IPR029436">
    <property type="entry name" value="AGL_euk_N"/>
</dbReference>
<evidence type="ECO:0000256" key="13">
    <source>
        <dbReference type="ARBA" id="ARBA00023268"/>
    </source>
</evidence>
<dbReference type="CDD" id="cd11327">
    <property type="entry name" value="AmyAc_Glg_debranch_2"/>
    <property type="match status" value="1"/>
</dbReference>
<comment type="similarity">
    <text evidence="15">Belongs to the glycogen debranching enzyme family.</text>
</comment>
<evidence type="ECO:0000256" key="10">
    <source>
        <dbReference type="ARBA" id="ARBA00022679"/>
    </source>
</evidence>
<keyword evidence="8" id="KW-0963">Cytoplasm</keyword>
<comment type="catalytic activity">
    <reaction evidence="1">
        <text>Transfers a segment of a (1-&gt;4)-alpha-D-glucan to a new position in an acceptor, which may be glucose or a (1-&gt;4)-alpha-D-glucan.</text>
        <dbReference type="EC" id="2.4.1.25"/>
    </reaction>
</comment>
<evidence type="ECO:0000259" key="21">
    <source>
        <dbReference type="Pfam" id="PF14702"/>
    </source>
</evidence>
<dbReference type="EMBL" id="MCGR01000025">
    <property type="protein sequence ID" value="ORY80237.1"/>
    <property type="molecule type" value="Genomic_DNA"/>
</dbReference>
<evidence type="ECO:0000256" key="12">
    <source>
        <dbReference type="ARBA" id="ARBA00023056"/>
    </source>
</evidence>
<evidence type="ECO:0000256" key="15">
    <source>
        <dbReference type="ARBA" id="ARBA00025780"/>
    </source>
</evidence>
<evidence type="ECO:0000259" key="19">
    <source>
        <dbReference type="Pfam" id="PF14699"/>
    </source>
</evidence>
<proteinExistence type="inferred from homology"/>
<dbReference type="PANTHER" id="PTHR10569">
    <property type="entry name" value="GLYCOGEN DEBRANCHING ENZYME"/>
    <property type="match status" value="1"/>
</dbReference>
<organism evidence="22 23">
    <name type="scientific">Leucosporidium creatinivorum</name>
    <dbReference type="NCBI Taxonomy" id="106004"/>
    <lineage>
        <taxon>Eukaryota</taxon>
        <taxon>Fungi</taxon>
        <taxon>Dikarya</taxon>
        <taxon>Basidiomycota</taxon>
        <taxon>Pucciniomycotina</taxon>
        <taxon>Microbotryomycetes</taxon>
        <taxon>Leucosporidiales</taxon>
        <taxon>Leucosporidium</taxon>
    </lineage>
</organism>
<keyword evidence="9" id="KW-0328">Glycosyltransferase</keyword>
<dbReference type="FunFam" id="3.20.20.80:FF:000070">
    <property type="entry name" value="GDB1p Glycogen debranching enzyme"/>
    <property type="match status" value="1"/>
</dbReference>
<dbReference type="GO" id="GO:0004135">
    <property type="term" value="F:amylo-alpha-1,6-glucosidase activity"/>
    <property type="evidence" value="ECO:0007669"/>
    <property type="project" value="UniProtKB-EC"/>
</dbReference>
<dbReference type="InterPro" id="IPR032790">
    <property type="entry name" value="GDE_C"/>
</dbReference>
<evidence type="ECO:0000256" key="6">
    <source>
        <dbReference type="ARBA" id="ARBA00012778"/>
    </source>
</evidence>
<keyword evidence="13" id="KW-0511">Multifunctional enzyme</keyword>
<evidence type="ECO:0000313" key="22">
    <source>
        <dbReference type="EMBL" id="ORY80237.1"/>
    </source>
</evidence>
<evidence type="ECO:0000256" key="2">
    <source>
        <dbReference type="ARBA" id="ARBA00000927"/>
    </source>
</evidence>
<gene>
    <name evidence="22" type="ORF">BCR35DRAFT_352561</name>
</gene>
<keyword evidence="23" id="KW-1185">Reference proteome</keyword>
<feature type="domain" description="Eukaryotic glycogen debranching enzyme N-terminal" evidence="19">
    <location>
        <begin position="51"/>
        <end position="135"/>
    </location>
</feature>
<evidence type="ECO:0000256" key="4">
    <source>
        <dbReference type="ARBA" id="ARBA00004496"/>
    </source>
</evidence>
<dbReference type="OrthoDB" id="10248904at2759"/>
<comment type="catalytic activity">
    <reaction evidence="2">
        <text>Hydrolysis of (1-&gt;6)-alpha-D-glucosidic branch linkages in glycogen phosphorylase limit dextrin.</text>
        <dbReference type="EC" id="3.2.1.33"/>
    </reaction>
</comment>
<evidence type="ECO:0000256" key="16">
    <source>
        <dbReference type="ARBA" id="ARBA00031477"/>
    </source>
</evidence>
<reference evidence="22 23" key="1">
    <citation type="submission" date="2016-07" db="EMBL/GenBank/DDBJ databases">
        <title>Pervasive Adenine N6-methylation of Active Genes in Fungi.</title>
        <authorList>
            <consortium name="DOE Joint Genome Institute"/>
            <person name="Mondo S.J."/>
            <person name="Dannebaum R.O."/>
            <person name="Kuo R.C."/>
            <person name="Labutti K."/>
            <person name="Haridas S."/>
            <person name="Kuo A."/>
            <person name="Salamov A."/>
            <person name="Ahrendt S.R."/>
            <person name="Lipzen A."/>
            <person name="Sullivan W."/>
            <person name="Andreopoulos W.B."/>
            <person name="Clum A."/>
            <person name="Lindquist E."/>
            <person name="Daum C."/>
            <person name="Ramamoorthy G.K."/>
            <person name="Gryganskyi A."/>
            <person name="Culley D."/>
            <person name="Magnuson J.K."/>
            <person name="James T.Y."/>
            <person name="O'Malley M.A."/>
            <person name="Stajich J.E."/>
            <person name="Spatafora J.W."/>
            <person name="Visel A."/>
            <person name="Grigoriev I.V."/>
        </authorList>
    </citation>
    <scope>NUCLEOTIDE SEQUENCE [LARGE SCALE GENOMIC DNA]</scope>
    <source>
        <strain evidence="22 23">62-1032</strain>
    </source>
</reference>
<dbReference type="Pfam" id="PF06202">
    <property type="entry name" value="GDE_C"/>
    <property type="match status" value="1"/>
</dbReference>
<dbReference type="InterPro" id="IPR008928">
    <property type="entry name" value="6-hairpin_glycosidase_sf"/>
</dbReference>
<evidence type="ECO:0000256" key="11">
    <source>
        <dbReference type="ARBA" id="ARBA00022801"/>
    </source>
</evidence>
<accession>A0A1Y2F9D3</accession>